<protein>
    <submittedName>
        <fullName evidence="1">Uncharacterized protein</fullName>
    </submittedName>
</protein>
<evidence type="ECO:0000313" key="2">
    <source>
        <dbReference type="Proteomes" id="UP000831701"/>
    </source>
</evidence>
<organism evidence="1 2">
    <name type="scientific">Scortum barcoo</name>
    <name type="common">barcoo grunter</name>
    <dbReference type="NCBI Taxonomy" id="214431"/>
    <lineage>
        <taxon>Eukaryota</taxon>
        <taxon>Metazoa</taxon>
        <taxon>Chordata</taxon>
        <taxon>Craniata</taxon>
        <taxon>Vertebrata</taxon>
        <taxon>Euteleostomi</taxon>
        <taxon>Actinopterygii</taxon>
        <taxon>Neopterygii</taxon>
        <taxon>Teleostei</taxon>
        <taxon>Neoteleostei</taxon>
        <taxon>Acanthomorphata</taxon>
        <taxon>Eupercaria</taxon>
        <taxon>Centrarchiformes</taxon>
        <taxon>Terapontoidei</taxon>
        <taxon>Terapontidae</taxon>
        <taxon>Scortum</taxon>
    </lineage>
</organism>
<keyword evidence="2" id="KW-1185">Reference proteome</keyword>
<sequence length="178" mass="20733">MPTSYISHNNSQFARSVRWRWIQEQSLSSCPSKPQLTCLKDVTVEWTDRDDRKVHVYQNGSDRPEEQIRLYRGRTEMKEDLLQTGDLSLILKHPTDTDTGKYSCIVYNKEGKILRRKTVELKVKGQYEDKGQRDLQLICSRSEIFTLNMKMKNAGCSLSRFVSDRNPGQTQCRLPDVN</sequence>
<accession>A0ACB8X7P7</accession>
<name>A0ACB8X7P7_9TELE</name>
<proteinExistence type="predicted"/>
<dbReference type="EMBL" id="CM041532">
    <property type="protein sequence ID" value="KAI3376019.1"/>
    <property type="molecule type" value="Genomic_DNA"/>
</dbReference>
<comment type="caution">
    <text evidence="1">The sequence shown here is derived from an EMBL/GenBank/DDBJ whole genome shotgun (WGS) entry which is preliminary data.</text>
</comment>
<gene>
    <name evidence="1" type="ORF">L3Q82_016548</name>
</gene>
<dbReference type="Proteomes" id="UP000831701">
    <property type="component" value="Chromosome 2"/>
</dbReference>
<reference evidence="1" key="1">
    <citation type="submission" date="2022-04" db="EMBL/GenBank/DDBJ databases">
        <title>Jade perch genome.</title>
        <authorList>
            <person name="Chao B."/>
        </authorList>
    </citation>
    <scope>NUCLEOTIDE SEQUENCE</scope>
    <source>
        <strain evidence="1">CB-2022</strain>
    </source>
</reference>
<evidence type="ECO:0000313" key="1">
    <source>
        <dbReference type="EMBL" id="KAI3376019.1"/>
    </source>
</evidence>